<evidence type="ECO:0000256" key="2">
    <source>
        <dbReference type="ARBA" id="ARBA00022692"/>
    </source>
</evidence>
<organism evidence="7 8">
    <name type="scientific">Kribbella antibiotica</name>
    <dbReference type="NCBI Taxonomy" id="190195"/>
    <lineage>
        <taxon>Bacteria</taxon>
        <taxon>Bacillati</taxon>
        <taxon>Actinomycetota</taxon>
        <taxon>Actinomycetes</taxon>
        <taxon>Propionibacteriales</taxon>
        <taxon>Kribbellaceae</taxon>
        <taxon>Kribbella</taxon>
    </lineage>
</organism>
<dbReference type="GO" id="GO:0000271">
    <property type="term" value="P:polysaccharide biosynthetic process"/>
    <property type="evidence" value="ECO:0007669"/>
    <property type="project" value="InterPro"/>
</dbReference>
<keyword evidence="3 5" id="KW-1133">Transmembrane helix</keyword>
<evidence type="ECO:0000256" key="1">
    <source>
        <dbReference type="ARBA" id="ARBA00004141"/>
    </source>
</evidence>
<dbReference type="AlphaFoldDB" id="A0A4R4ZYQ1"/>
<keyword evidence="4 5" id="KW-0472">Membrane</keyword>
<dbReference type="Pfam" id="PF04138">
    <property type="entry name" value="GtrA_DPMS_TM"/>
    <property type="match status" value="1"/>
</dbReference>
<feature type="transmembrane region" description="Helical" evidence="5">
    <location>
        <begin position="115"/>
        <end position="135"/>
    </location>
</feature>
<dbReference type="GO" id="GO:0016020">
    <property type="term" value="C:membrane"/>
    <property type="evidence" value="ECO:0007669"/>
    <property type="project" value="UniProtKB-SubCell"/>
</dbReference>
<dbReference type="InterPro" id="IPR007267">
    <property type="entry name" value="GtrA_DPMS_TM"/>
</dbReference>
<dbReference type="OrthoDB" id="5185562at2"/>
<feature type="transmembrane region" description="Helical" evidence="5">
    <location>
        <begin position="21"/>
        <end position="42"/>
    </location>
</feature>
<feature type="transmembrane region" description="Helical" evidence="5">
    <location>
        <begin position="48"/>
        <end position="70"/>
    </location>
</feature>
<dbReference type="Proteomes" id="UP000295124">
    <property type="component" value="Unassembled WGS sequence"/>
</dbReference>
<dbReference type="EMBL" id="SMKX01000007">
    <property type="protein sequence ID" value="TDD62332.1"/>
    <property type="molecule type" value="Genomic_DNA"/>
</dbReference>
<evidence type="ECO:0000256" key="3">
    <source>
        <dbReference type="ARBA" id="ARBA00022989"/>
    </source>
</evidence>
<evidence type="ECO:0000256" key="4">
    <source>
        <dbReference type="ARBA" id="ARBA00023136"/>
    </source>
</evidence>
<feature type="transmembrane region" description="Helical" evidence="5">
    <location>
        <begin position="82"/>
        <end position="103"/>
    </location>
</feature>
<gene>
    <name evidence="7" type="ORF">E1263_04020</name>
</gene>
<evidence type="ECO:0000256" key="5">
    <source>
        <dbReference type="SAM" id="Phobius"/>
    </source>
</evidence>
<accession>A0A4R4ZYQ1</accession>
<keyword evidence="2 5" id="KW-0812">Transmembrane</keyword>
<sequence>MDAVRILYRLAARFGLRRSRMVLWAKYSASQAISTAVSQVAFALCYFFGAAALWATVIAWMAGGIPNYALSRRWAWNRRGQMLPYAIIVVGSAAVAALTTTLADQAAQAWVDSRFWQTMAVSGSYFATFAALFVVKFWLFDSWVFAAPVQPLKYSQVSASPSSSDTVGA</sequence>
<reference evidence="7 8" key="1">
    <citation type="submission" date="2019-03" db="EMBL/GenBank/DDBJ databases">
        <title>Draft genome sequences of novel Actinobacteria.</title>
        <authorList>
            <person name="Sahin N."/>
            <person name="Ay H."/>
            <person name="Saygin H."/>
        </authorList>
    </citation>
    <scope>NUCLEOTIDE SEQUENCE [LARGE SCALE GENOMIC DNA]</scope>
    <source>
        <strain evidence="7 8">JCM 13523</strain>
    </source>
</reference>
<protein>
    <recommendedName>
        <fullName evidence="6">GtrA/DPMS transmembrane domain-containing protein</fullName>
    </recommendedName>
</protein>
<name>A0A4R4ZYQ1_9ACTN</name>
<evidence type="ECO:0000313" key="7">
    <source>
        <dbReference type="EMBL" id="TDD62332.1"/>
    </source>
</evidence>
<feature type="domain" description="GtrA/DPMS transmembrane" evidence="6">
    <location>
        <begin position="31"/>
        <end position="145"/>
    </location>
</feature>
<comment type="caution">
    <text evidence="7">The sequence shown here is derived from an EMBL/GenBank/DDBJ whole genome shotgun (WGS) entry which is preliminary data.</text>
</comment>
<comment type="subcellular location">
    <subcellularLocation>
        <location evidence="1">Membrane</location>
        <topology evidence="1">Multi-pass membrane protein</topology>
    </subcellularLocation>
</comment>
<keyword evidence="8" id="KW-1185">Reference proteome</keyword>
<proteinExistence type="predicted"/>
<evidence type="ECO:0000313" key="8">
    <source>
        <dbReference type="Proteomes" id="UP000295124"/>
    </source>
</evidence>
<evidence type="ECO:0000259" key="6">
    <source>
        <dbReference type="Pfam" id="PF04138"/>
    </source>
</evidence>